<evidence type="ECO:0000313" key="6">
    <source>
        <dbReference type="Proteomes" id="UP000582837"/>
    </source>
</evidence>
<proteinExistence type="predicted"/>
<evidence type="ECO:0000256" key="2">
    <source>
        <dbReference type="ARBA" id="ARBA00022741"/>
    </source>
</evidence>
<organism evidence="5 6">
    <name type="scientific">Longimicrobium terrae</name>
    <dbReference type="NCBI Taxonomy" id="1639882"/>
    <lineage>
        <taxon>Bacteria</taxon>
        <taxon>Pseudomonadati</taxon>
        <taxon>Gemmatimonadota</taxon>
        <taxon>Longimicrobiia</taxon>
        <taxon>Longimicrobiales</taxon>
        <taxon>Longimicrobiaceae</taxon>
        <taxon>Longimicrobium</taxon>
    </lineage>
</organism>
<dbReference type="PROSITE" id="PS50893">
    <property type="entry name" value="ABC_TRANSPORTER_2"/>
    <property type="match status" value="1"/>
</dbReference>
<sequence>MDTAAQARLASAAARVTMLHVRARLRLPDFDLSVDFAAADEIVVLFGPSGAGKTMTLRAVAGLERPDDGEIRLDDRVLFSRRPRAWVPPRDRRCGFVFQDAALFPHLDVSRNVLFGARVEEREARERLDALLDRFRIAHLARRFPAELSGGEAQRVALARALMSDPKVLLLDEPFSSLDADARRAAQDEVLDAHRAWRIPFLFVTHDRVEAERMGDRILFLDAGRQTGETRLRPPADG</sequence>
<feature type="domain" description="ABC transporter" evidence="4">
    <location>
        <begin position="14"/>
        <end position="238"/>
    </location>
</feature>
<dbReference type="SMART" id="SM00382">
    <property type="entry name" value="AAA"/>
    <property type="match status" value="1"/>
</dbReference>
<dbReference type="AlphaFoldDB" id="A0A841H3S2"/>
<dbReference type="GO" id="GO:0005524">
    <property type="term" value="F:ATP binding"/>
    <property type="evidence" value="ECO:0007669"/>
    <property type="project" value="UniProtKB-KW"/>
</dbReference>
<dbReference type="PANTHER" id="PTHR42781:SF4">
    <property type="entry name" value="SPERMIDINE_PUTRESCINE IMPORT ATP-BINDING PROTEIN POTA"/>
    <property type="match status" value="1"/>
</dbReference>
<accession>A0A841H3S2</accession>
<evidence type="ECO:0000256" key="3">
    <source>
        <dbReference type="ARBA" id="ARBA00022840"/>
    </source>
</evidence>
<comment type="caution">
    <text evidence="5">The sequence shown here is derived from an EMBL/GenBank/DDBJ whole genome shotgun (WGS) entry which is preliminary data.</text>
</comment>
<dbReference type="PANTHER" id="PTHR42781">
    <property type="entry name" value="SPERMIDINE/PUTRESCINE IMPORT ATP-BINDING PROTEIN POTA"/>
    <property type="match status" value="1"/>
</dbReference>
<dbReference type="Proteomes" id="UP000582837">
    <property type="component" value="Unassembled WGS sequence"/>
</dbReference>
<reference evidence="5 6" key="1">
    <citation type="submission" date="2020-08" db="EMBL/GenBank/DDBJ databases">
        <title>Genomic Encyclopedia of Type Strains, Phase IV (KMG-IV): sequencing the most valuable type-strain genomes for metagenomic binning, comparative biology and taxonomic classification.</title>
        <authorList>
            <person name="Goeker M."/>
        </authorList>
    </citation>
    <scope>NUCLEOTIDE SEQUENCE [LARGE SCALE GENOMIC DNA]</scope>
    <source>
        <strain evidence="5 6">DSM 29007</strain>
    </source>
</reference>
<gene>
    <name evidence="5" type="ORF">HNQ61_004265</name>
</gene>
<dbReference type="PROSITE" id="PS00211">
    <property type="entry name" value="ABC_TRANSPORTER_1"/>
    <property type="match status" value="1"/>
</dbReference>
<dbReference type="InterPro" id="IPR017871">
    <property type="entry name" value="ABC_transporter-like_CS"/>
</dbReference>
<protein>
    <submittedName>
        <fullName evidence="5">Molybdate transport system ATP-binding protein</fullName>
    </submittedName>
</protein>
<dbReference type="Pfam" id="PF00005">
    <property type="entry name" value="ABC_tran"/>
    <property type="match status" value="1"/>
</dbReference>
<name>A0A841H3S2_9BACT</name>
<dbReference type="InterPro" id="IPR050093">
    <property type="entry name" value="ABC_SmlMolc_Importer"/>
</dbReference>
<keyword evidence="1" id="KW-0813">Transport</keyword>
<dbReference type="Gene3D" id="3.40.50.300">
    <property type="entry name" value="P-loop containing nucleotide triphosphate hydrolases"/>
    <property type="match status" value="1"/>
</dbReference>
<keyword evidence="3 5" id="KW-0067">ATP-binding</keyword>
<evidence type="ECO:0000256" key="1">
    <source>
        <dbReference type="ARBA" id="ARBA00022448"/>
    </source>
</evidence>
<dbReference type="RefSeq" id="WP_205761245.1">
    <property type="nucleotide sequence ID" value="NZ_JABDTL010000001.1"/>
</dbReference>
<dbReference type="SUPFAM" id="SSF52540">
    <property type="entry name" value="P-loop containing nucleoside triphosphate hydrolases"/>
    <property type="match status" value="1"/>
</dbReference>
<dbReference type="InterPro" id="IPR003439">
    <property type="entry name" value="ABC_transporter-like_ATP-bd"/>
</dbReference>
<dbReference type="EMBL" id="JACHIA010000016">
    <property type="protein sequence ID" value="MBB6072602.1"/>
    <property type="molecule type" value="Genomic_DNA"/>
</dbReference>
<keyword evidence="6" id="KW-1185">Reference proteome</keyword>
<keyword evidence="2" id="KW-0547">Nucleotide-binding</keyword>
<dbReference type="InterPro" id="IPR027417">
    <property type="entry name" value="P-loop_NTPase"/>
</dbReference>
<evidence type="ECO:0000313" key="5">
    <source>
        <dbReference type="EMBL" id="MBB6072602.1"/>
    </source>
</evidence>
<dbReference type="GO" id="GO:0016887">
    <property type="term" value="F:ATP hydrolysis activity"/>
    <property type="evidence" value="ECO:0007669"/>
    <property type="project" value="InterPro"/>
</dbReference>
<evidence type="ECO:0000259" key="4">
    <source>
        <dbReference type="PROSITE" id="PS50893"/>
    </source>
</evidence>
<dbReference type="InterPro" id="IPR003593">
    <property type="entry name" value="AAA+_ATPase"/>
</dbReference>